<dbReference type="EMBL" id="KL142397">
    <property type="protein sequence ID" value="KDR70383.1"/>
    <property type="molecule type" value="Genomic_DNA"/>
</dbReference>
<keyword evidence="2" id="KW-1185">Reference proteome</keyword>
<organism evidence="1 2">
    <name type="scientific">Galerina marginata (strain CBS 339.88)</name>
    <dbReference type="NCBI Taxonomy" id="685588"/>
    <lineage>
        <taxon>Eukaryota</taxon>
        <taxon>Fungi</taxon>
        <taxon>Dikarya</taxon>
        <taxon>Basidiomycota</taxon>
        <taxon>Agaricomycotina</taxon>
        <taxon>Agaricomycetes</taxon>
        <taxon>Agaricomycetidae</taxon>
        <taxon>Agaricales</taxon>
        <taxon>Agaricineae</taxon>
        <taxon>Strophariaceae</taxon>
        <taxon>Galerina</taxon>
    </lineage>
</organism>
<gene>
    <name evidence="1" type="ORF">GALMADRAFT_144686</name>
</gene>
<reference evidence="2" key="1">
    <citation type="journal article" date="2014" name="Proc. Natl. Acad. Sci. U.S.A.">
        <title>Extensive sampling of basidiomycete genomes demonstrates inadequacy of the white-rot/brown-rot paradigm for wood decay fungi.</title>
        <authorList>
            <person name="Riley R."/>
            <person name="Salamov A.A."/>
            <person name="Brown D.W."/>
            <person name="Nagy L.G."/>
            <person name="Floudas D."/>
            <person name="Held B.W."/>
            <person name="Levasseur A."/>
            <person name="Lombard V."/>
            <person name="Morin E."/>
            <person name="Otillar R."/>
            <person name="Lindquist E.A."/>
            <person name="Sun H."/>
            <person name="LaButti K.M."/>
            <person name="Schmutz J."/>
            <person name="Jabbour D."/>
            <person name="Luo H."/>
            <person name="Baker S.E."/>
            <person name="Pisabarro A.G."/>
            <person name="Walton J.D."/>
            <person name="Blanchette R.A."/>
            <person name="Henrissat B."/>
            <person name="Martin F."/>
            <person name="Cullen D."/>
            <person name="Hibbett D.S."/>
            <person name="Grigoriev I.V."/>
        </authorList>
    </citation>
    <scope>NUCLEOTIDE SEQUENCE [LARGE SCALE GENOMIC DNA]</scope>
    <source>
        <strain evidence="2">CBS 339.88</strain>
    </source>
</reference>
<dbReference type="HOGENOM" id="CLU_2372940_0_0_1"/>
<dbReference type="Proteomes" id="UP000027222">
    <property type="component" value="Unassembled WGS sequence"/>
</dbReference>
<proteinExistence type="predicted"/>
<protein>
    <submittedName>
        <fullName evidence="1">Uncharacterized protein</fullName>
    </submittedName>
</protein>
<sequence>MHQRPVSQRARRSETIFGLRNAMTWLVGGSNAAAAAAARGVDLRLVSVFNASQRMVWVRVPRFWSSSVLTGRFGYVYLPKFVRARELWIAIETST</sequence>
<evidence type="ECO:0000313" key="2">
    <source>
        <dbReference type="Proteomes" id="UP000027222"/>
    </source>
</evidence>
<name>A0A067SUD6_GALM3</name>
<evidence type="ECO:0000313" key="1">
    <source>
        <dbReference type="EMBL" id="KDR70383.1"/>
    </source>
</evidence>
<accession>A0A067SUD6</accession>
<dbReference type="AlphaFoldDB" id="A0A067SUD6"/>